<evidence type="ECO:0000313" key="5">
    <source>
        <dbReference type="Proteomes" id="UP000663866"/>
    </source>
</evidence>
<feature type="coiled-coil region" evidence="1">
    <location>
        <begin position="66"/>
        <end position="93"/>
    </location>
</feature>
<dbReference type="Proteomes" id="UP000663842">
    <property type="component" value="Unassembled WGS sequence"/>
</dbReference>
<evidence type="ECO:0000256" key="1">
    <source>
        <dbReference type="SAM" id="Coils"/>
    </source>
</evidence>
<proteinExistence type="predicted"/>
<organism evidence="3 4">
    <name type="scientific">Rotaria magnacalcarata</name>
    <dbReference type="NCBI Taxonomy" id="392030"/>
    <lineage>
        <taxon>Eukaryota</taxon>
        <taxon>Metazoa</taxon>
        <taxon>Spiralia</taxon>
        <taxon>Gnathifera</taxon>
        <taxon>Rotifera</taxon>
        <taxon>Eurotatoria</taxon>
        <taxon>Bdelloidea</taxon>
        <taxon>Philodinida</taxon>
        <taxon>Philodinidae</taxon>
        <taxon>Rotaria</taxon>
    </lineage>
</organism>
<accession>A0A820DBC7</accession>
<keyword evidence="1" id="KW-0175">Coiled coil</keyword>
<evidence type="ECO:0000313" key="2">
    <source>
        <dbReference type="EMBL" id="CAF4144687.1"/>
    </source>
</evidence>
<dbReference type="EMBL" id="CAJOBG010005229">
    <property type="protein sequence ID" value="CAF4144687.1"/>
    <property type="molecule type" value="Genomic_DNA"/>
</dbReference>
<sequence length="111" mass="12980">MRVIYELSYGDSIQNQQDVAFGINVLIQRNNSLHDENTTLHHQVHDLALQMHQQQVDSDRRLQETLGNLSESNNLLKIELDEMKNVIFNLTEENKRPRRIIRSSERPSETA</sequence>
<evidence type="ECO:0000313" key="3">
    <source>
        <dbReference type="EMBL" id="CAF4228690.1"/>
    </source>
</evidence>
<keyword evidence="5" id="KW-1185">Reference proteome</keyword>
<dbReference type="Proteomes" id="UP000663866">
    <property type="component" value="Unassembled WGS sequence"/>
</dbReference>
<reference evidence="3" key="1">
    <citation type="submission" date="2021-02" db="EMBL/GenBank/DDBJ databases">
        <authorList>
            <person name="Nowell W R."/>
        </authorList>
    </citation>
    <scope>NUCLEOTIDE SEQUENCE</scope>
</reference>
<evidence type="ECO:0000313" key="4">
    <source>
        <dbReference type="Proteomes" id="UP000663842"/>
    </source>
</evidence>
<name>A0A820DBC7_9BILA</name>
<gene>
    <name evidence="2" type="ORF">OVN521_LOCUS23266</name>
    <name evidence="3" type="ORF">UXM345_LOCUS29513</name>
</gene>
<comment type="caution">
    <text evidence="3">The sequence shown here is derived from an EMBL/GenBank/DDBJ whole genome shotgun (WGS) entry which is preliminary data.</text>
</comment>
<dbReference type="AlphaFoldDB" id="A0A820DBC7"/>
<protein>
    <submittedName>
        <fullName evidence="3">Uncharacterized protein</fullName>
    </submittedName>
</protein>
<dbReference type="EMBL" id="CAJOBF010007286">
    <property type="protein sequence ID" value="CAF4228690.1"/>
    <property type="molecule type" value="Genomic_DNA"/>
</dbReference>